<keyword evidence="2" id="KW-1185">Reference proteome</keyword>
<dbReference type="EMBL" id="JARKIF010000002">
    <property type="protein sequence ID" value="KAJ7646541.1"/>
    <property type="molecule type" value="Genomic_DNA"/>
</dbReference>
<dbReference type="AlphaFoldDB" id="A0AAD7CDN5"/>
<protein>
    <recommendedName>
        <fullName evidence="3">F-box domain-containing protein</fullName>
    </recommendedName>
</protein>
<evidence type="ECO:0000313" key="2">
    <source>
        <dbReference type="Proteomes" id="UP001221142"/>
    </source>
</evidence>
<evidence type="ECO:0008006" key="3">
    <source>
        <dbReference type="Google" id="ProtNLM"/>
    </source>
</evidence>
<organism evidence="1 2">
    <name type="scientific">Roridomyces roridus</name>
    <dbReference type="NCBI Taxonomy" id="1738132"/>
    <lineage>
        <taxon>Eukaryota</taxon>
        <taxon>Fungi</taxon>
        <taxon>Dikarya</taxon>
        <taxon>Basidiomycota</taxon>
        <taxon>Agaricomycotina</taxon>
        <taxon>Agaricomycetes</taxon>
        <taxon>Agaricomycetidae</taxon>
        <taxon>Agaricales</taxon>
        <taxon>Marasmiineae</taxon>
        <taxon>Mycenaceae</taxon>
        <taxon>Roridomyces</taxon>
    </lineage>
</organism>
<gene>
    <name evidence="1" type="ORF">FB45DRAFT_1098351</name>
</gene>
<dbReference type="Proteomes" id="UP001221142">
    <property type="component" value="Unassembled WGS sequence"/>
</dbReference>
<comment type="caution">
    <text evidence="1">The sequence shown here is derived from an EMBL/GenBank/DDBJ whole genome shotgun (WGS) entry which is preliminary data.</text>
</comment>
<proteinExistence type="predicted"/>
<evidence type="ECO:0000313" key="1">
    <source>
        <dbReference type="EMBL" id="KAJ7646541.1"/>
    </source>
</evidence>
<sequence length="266" mass="30094">MSPLTIPERLDQILRHLIGYPKSKGLLACALVRRSWKHPAQSNLYWHVLLAIYPGEPDYNKLDRPCTLLLDSYTHCGILVRSLELYPEGLSSENLTALLNTPPPMLHTLYLALKGGFSASMIWLESAATRCYLDFPHLRRLSLGLHYRYLQTPLFVAAANTIEVLKLDTRHDTGLVDISPYIRIKSLYISCEEDDIWTAASIIESIRPDCTSRIQKLWITGALSDAGMTAIRAHVAEALPALLDVLEVQYFELCEPVRSVPRFHQI</sequence>
<name>A0AAD7CDN5_9AGAR</name>
<accession>A0AAD7CDN5</accession>
<reference evidence="1" key="1">
    <citation type="submission" date="2023-03" db="EMBL/GenBank/DDBJ databases">
        <title>Massive genome expansion in bonnet fungi (Mycena s.s.) driven by repeated elements and novel gene families across ecological guilds.</title>
        <authorList>
            <consortium name="Lawrence Berkeley National Laboratory"/>
            <person name="Harder C.B."/>
            <person name="Miyauchi S."/>
            <person name="Viragh M."/>
            <person name="Kuo A."/>
            <person name="Thoen E."/>
            <person name="Andreopoulos B."/>
            <person name="Lu D."/>
            <person name="Skrede I."/>
            <person name="Drula E."/>
            <person name="Henrissat B."/>
            <person name="Morin E."/>
            <person name="Kohler A."/>
            <person name="Barry K."/>
            <person name="LaButti K."/>
            <person name="Morin E."/>
            <person name="Salamov A."/>
            <person name="Lipzen A."/>
            <person name="Mereny Z."/>
            <person name="Hegedus B."/>
            <person name="Baldrian P."/>
            <person name="Stursova M."/>
            <person name="Weitz H."/>
            <person name="Taylor A."/>
            <person name="Grigoriev I.V."/>
            <person name="Nagy L.G."/>
            <person name="Martin F."/>
            <person name="Kauserud H."/>
        </authorList>
    </citation>
    <scope>NUCLEOTIDE SEQUENCE</scope>
    <source>
        <strain evidence="1">9284</strain>
    </source>
</reference>